<dbReference type="Proteomes" id="UP001189429">
    <property type="component" value="Unassembled WGS sequence"/>
</dbReference>
<accession>A0ABN9W389</accession>
<gene>
    <name evidence="1" type="ORF">PCOR1329_LOCUS63641</name>
</gene>
<dbReference type="SUPFAM" id="SSF48452">
    <property type="entry name" value="TPR-like"/>
    <property type="match status" value="1"/>
</dbReference>
<comment type="caution">
    <text evidence="1">The sequence shown here is derived from an EMBL/GenBank/DDBJ whole genome shotgun (WGS) entry which is preliminary data.</text>
</comment>
<evidence type="ECO:0008006" key="3">
    <source>
        <dbReference type="Google" id="ProtNLM"/>
    </source>
</evidence>
<dbReference type="Pfam" id="PF13181">
    <property type="entry name" value="TPR_8"/>
    <property type="match status" value="1"/>
</dbReference>
<organism evidence="1 2">
    <name type="scientific">Prorocentrum cordatum</name>
    <dbReference type="NCBI Taxonomy" id="2364126"/>
    <lineage>
        <taxon>Eukaryota</taxon>
        <taxon>Sar</taxon>
        <taxon>Alveolata</taxon>
        <taxon>Dinophyceae</taxon>
        <taxon>Prorocentrales</taxon>
        <taxon>Prorocentraceae</taxon>
        <taxon>Prorocentrum</taxon>
    </lineage>
</organism>
<dbReference type="InterPro" id="IPR011990">
    <property type="entry name" value="TPR-like_helical_dom_sf"/>
</dbReference>
<reference evidence="1" key="1">
    <citation type="submission" date="2023-10" db="EMBL/GenBank/DDBJ databases">
        <authorList>
            <person name="Chen Y."/>
            <person name="Shah S."/>
            <person name="Dougan E. K."/>
            <person name="Thang M."/>
            <person name="Chan C."/>
        </authorList>
    </citation>
    <scope>NUCLEOTIDE SEQUENCE [LARGE SCALE GENOMIC DNA]</scope>
</reference>
<dbReference type="Pfam" id="PF12895">
    <property type="entry name" value="ANAPC3"/>
    <property type="match status" value="1"/>
</dbReference>
<feature type="non-terminal residue" evidence="1">
    <location>
        <position position="101"/>
    </location>
</feature>
<name>A0ABN9W389_9DINO</name>
<evidence type="ECO:0000313" key="2">
    <source>
        <dbReference type="Proteomes" id="UP001189429"/>
    </source>
</evidence>
<evidence type="ECO:0000313" key="1">
    <source>
        <dbReference type="EMBL" id="CAK0880530.1"/>
    </source>
</evidence>
<sequence>MALAPAHAEALEGAAYCHRKTNNLDQAVHLYQQCLKVKSTAEGPLYYLGDILYRQHRHAECQHYLQRLVETNCSADYKTGALYLLAKSHVSLDEYEEAEKH</sequence>
<protein>
    <recommendedName>
        <fullName evidence="3">Tetratricopeptide repeat protein</fullName>
    </recommendedName>
</protein>
<proteinExistence type="predicted"/>
<dbReference type="EMBL" id="CAUYUJ010018084">
    <property type="protein sequence ID" value="CAK0880530.1"/>
    <property type="molecule type" value="Genomic_DNA"/>
</dbReference>
<dbReference type="Gene3D" id="1.25.40.10">
    <property type="entry name" value="Tetratricopeptide repeat domain"/>
    <property type="match status" value="1"/>
</dbReference>
<dbReference type="InterPro" id="IPR019734">
    <property type="entry name" value="TPR_rpt"/>
</dbReference>
<keyword evidence="2" id="KW-1185">Reference proteome</keyword>